<dbReference type="Gene3D" id="2.40.340.10">
    <property type="entry name" value="MoeA, C-terminal, domain IV"/>
    <property type="match status" value="1"/>
</dbReference>
<dbReference type="InterPro" id="IPR005111">
    <property type="entry name" value="MoeA_C_domain_IV"/>
</dbReference>
<dbReference type="EC" id="2.10.1.1" evidence="7"/>
<reference evidence="10" key="1">
    <citation type="journal article" date="2019" name="Int. J. Syst. Evol. Microbiol.">
        <title>The Global Catalogue of Microorganisms (GCM) 10K type strain sequencing project: providing services to taxonomists for standard genome sequencing and annotation.</title>
        <authorList>
            <consortium name="The Broad Institute Genomics Platform"/>
            <consortium name="The Broad Institute Genome Sequencing Center for Infectious Disease"/>
            <person name="Wu L."/>
            <person name="Ma J."/>
        </authorList>
    </citation>
    <scope>NUCLEOTIDE SEQUENCE [LARGE SCALE GENOMIC DNA]</scope>
    <source>
        <strain evidence="10">KCTC 33576</strain>
    </source>
</reference>
<dbReference type="InterPro" id="IPR036135">
    <property type="entry name" value="MoeA_linker/N_sf"/>
</dbReference>
<dbReference type="Gene3D" id="3.40.980.10">
    <property type="entry name" value="MoaB/Mog-like domain"/>
    <property type="match status" value="1"/>
</dbReference>
<evidence type="ECO:0000256" key="6">
    <source>
        <dbReference type="ARBA" id="ARBA00047317"/>
    </source>
</evidence>
<comment type="pathway">
    <text evidence="2 7">Cofactor biosynthesis; molybdopterin biosynthesis.</text>
</comment>
<organism evidence="9 10">
    <name type="scientific">Populibacterium corticicola</name>
    <dbReference type="NCBI Taxonomy" id="1812826"/>
    <lineage>
        <taxon>Bacteria</taxon>
        <taxon>Bacillati</taxon>
        <taxon>Actinomycetota</taxon>
        <taxon>Actinomycetes</taxon>
        <taxon>Micrococcales</taxon>
        <taxon>Jonesiaceae</taxon>
        <taxon>Populibacterium</taxon>
    </lineage>
</organism>
<dbReference type="Gene3D" id="3.90.105.10">
    <property type="entry name" value="Molybdopterin biosynthesis moea protein, domain 2"/>
    <property type="match status" value="1"/>
</dbReference>
<dbReference type="PANTHER" id="PTHR10192">
    <property type="entry name" value="MOLYBDOPTERIN BIOSYNTHESIS PROTEIN"/>
    <property type="match status" value="1"/>
</dbReference>
<evidence type="ECO:0000256" key="5">
    <source>
        <dbReference type="ARBA" id="ARBA00023150"/>
    </source>
</evidence>
<dbReference type="Pfam" id="PF03453">
    <property type="entry name" value="MoeA_N"/>
    <property type="match status" value="1"/>
</dbReference>
<evidence type="ECO:0000259" key="8">
    <source>
        <dbReference type="SMART" id="SM00852"/>
    </source>
</evidence>
<feature type="domain" description="MoaB/Mog" evidence="8">
    <location>
        <begin position="185"/>
        <end position="321"/>
    </location>
</feature>
<dbReference type="Pfam" id="PF03454">
    <property type="entry name" value="MoeA_C"/>
    <property type="match status" value="1"/>
</dbReference>
<sequence>MTSEFPLIEPTWHIAHQTAHTVAAALHSRRVPVADGVGQVLATDVRSLIDLPYDTTSAMDGWAVGGSQGPWRVVDGAALAGHVSQVTLTPKDAVLIATGGVVPSGTFGVIRREFTEVFGDGADSFVRATHESEPFANSHVRPCGDEARRDEILVPAGTRLSPAHTALAAMAGHDTLEVRCAASCEILVLGDEVLRSGIPRSGQVRDAFEPQFAAYAALLGLEVSGFRFIPDTLEATTQALATSSARVVISTGGTAAGPKDFLHTALETVGAQMVIDSIAMRPGHPNLLARRGDQFFVGLPGNPLSASLGGMLTLVRPLACGLLGMELPELTSALTSTSIKAPAHDTRLVPVTSQNRSGTFFVTELPWLNSGMMRGLANADAVAVIPPGGVGEREVVEVLALAW</sequence>
<dbReference type="InterPro" id="IPR038987">
    <property type="entry name" value="MoeA-like"/>
</dbReference>
<evidence type="ECO:0000256" key="7">
    <source>
        <dbReference type="RuleBase" id="RU365090"/>
    </source>
</evidence>
<keyword evidence="7" id="KW-0460">Magnesium</keyword>
<keyword evidence="4 7" id="KW-0500">Molybdenum</keyword>
<dbReference type="PANTHER" id="PTHR10192:SF5">
    <property type="entry name" value="GEPHYRIN"/>
    <property type="match status" value="1"/>
</dbReference>
<keyword evidence="7" id="KW-0479">Metal-binding</keyword>
<evidence type="ECO:0000256" key="3">
    <source>
        <dbReference type="ARBA" id="ARBA00010763"/>
    </source>
</evidence>
<evidence type="ECO:0000313" key="9">
    <source>
        <dbReference type="EMBL" id="MFD2839520.1"/>
    </source>
</evidence>
<comment type="function">
    <text evidence="1 7">Catalyzes the insertion of molybdate into adenylated molybdopterin with the concomitant release of AMP.</text>
</comment>
<proteinExistence type="inferred from homology"/>
<protein>
    <recommendedName>
        <fullName evidence="7">Molybdopterin molybdenumtransferase</fullName>
        <ecNumber evidence="7">2.10.1.1</ecNumber>
    </recommendedName>
</protein>
<keyword evidence="5 7" id="KW-0501">Molybdenum cofactor biosynthesis</keyword>
<dbReference type="SUPFAM" id="SSF63867">
    <property type="entry name" value="MoeA C-terminal domain-like"/>
    <property type="match status" value="1"/>
</dbReference>
<comment type="similarity">
    <text evidence="3 7">Belongs to the MoeA family.</text>
</comment>
<dbReference type="RefSeq" id="WP_377465001.1">
    <property type="nucleotide sequence ID" value="NZ_JBHUOP010000001.1"/>
</dbReference>
<evidence type="ECO:0000256" key="1">
    <source>
        <dbReference type="ARBA" id="ARBA00002901"/>
    </source>
</evidence>
<dbReference type="SUPFAM" id="SSF53218">
    <property type="entry name" value="Molybdenum cofactor biosynthesis proteins"/>
    <property type="match status" value="1"/>
</dbReference>
<comment type="caution">
    <text evidence="9">The sequence shown here is derived from an EMBL/GenBank/DDBJ whole genome shotgun (WGS) entry which is preliminary data.</text>
</comment>
<evidence type="ECO:0000256" key="4">
    <source>
        <dbReference type="ARBA" id="ARBA00022505"/>
    </source>
</evidence>
<name>A0ABW5XC44_9MICO</name>
<dbReference type="Gene3D" id="2.170.190.11">
    <property type="entry name" value="Molybdopterin biosynthesis moea protein, domain 3"/>
    <property type="match status" value="1"/>
</dbReference>
<dbReference type="Proteomes" id="UP001597391">
    <property type="component" value="Unassembled WGS sequence"/>
</dbReference>
<keyword evidence="10" id="KW-1185">Reference proteome</keyword>
<keyword evidence="7" id="KW-0808">Transferase</keyword>
<dbReference type="InterPro" id="IPR036425">
    <property type="entry name" value="MoaB/Mog-like_dom_sf"/>
</dbReference>
<dbReference type="EMBL" id="JBHUOP010000001">
    <property type="protein sequence ID" value="MFD2839520.1"/>
    <property type="molecule type" value="Genomic_DNA"/>
</dbReference>
<comment type="catalytic activity">
    <reaction evidence="6">
        <text>adenylyl-molybdopterin + molybdate = Mo-molybdopterin + AMP + H(+)</text>
        <dbReference type="Rhea" id="RHEA:35047"/>
        <dbReference type="ChEBI" id="CHEBI:15378"/>
        <dbReference type="ChEBI" id="CHEBI:36264"/>
        <dbReference type="ChEBI" id="CHEBI:62727"/>
        <dbReference type="ChEBI" id="CHEBI:71302"/>
        <dbReference type="ChEBI" id="CHEBI:456215"/>
        <dbReference type="EC" id="2.10.1.1"/>
    </reaction>
</comment>
<dbReference type="CDD" id="cd00887">
    <property type="entry name" value="MoeA"/>
    <property type="match status" value="1"/>
</dbReference>
<dbReference type="Pfam" id="PF00994">
    <property type="entry name" value="MoCF_biosynth"/>
    <property type="match status" value="1"/>
</dbReference>
<evidence type="ECO:0000256" key="2">
    <source>
        <dbReference type="ARBA" id="ARBA00005046"/>
    </source>
</evidence>
<accession>A0ABW5XC44</accession>
<dbReference type="InterPro" id="IPR001453">
    <property type="entry name" value="MoaB/Mog_dom"/>
</dbReference>
<comment type="cofactor">
    <cofactor evidence="7">
        <name>Mg(2+)</name>
        <dbReference type="ChEBI" id="CHEBI:18420"/>
    </cofactor>
</comment>
<dbReference type="SUPFAM" id="SSF63882">
    <property type="entry name" value="MoeA N-terminal region -like"/>
    <property type="match status" value="1"/>
</dbReference>
<gene>
    <name evidence="9" type="ORF">ACFSYH_02940</name>
</gene>
<dbReference type="InterPro" id="IPR036688">
    <property type="entry name" value="MoeA_C_domain_IV_sf"/>
</dbReference>
<dbReference type="InterPro" id="IPR005110">
    <property type="entry name" value="MoeA_linker/N"/>
</dbReference>
<evidence type="ECO:0000313" key="10">
    <source>
        <dbReference type="Proteomes" id="UP001597391"/>
    </source>
</evidence>
<dbReference type="SMART" id="SM00852">
    <property type="entry name" value="MoCF_biosynth"/>
    <property type="match status" value="1"/>
</dbReference>